<accession>A0A848LHF1</accession>
<dbReference type="InterPro" id="IPR023888">
    <property type="entry name" value="SdpC-like"/>
</dbReference>
<proteinExistence type="predicted"/>
<sequence>MEQTEPAPQVNRARQTDASGRDLFRGLFFGRGPVAQALPEIWNDCDSGGPAPETHMSSDDIAERIQKETERLASEGLSREMTERFFSFAEQLKEQQRSAEEMNAALKEDMDSTARRATDEELSKLMDVIESRDPEFFERFRQEITSGDVWAVSKIIDESTVSILNSVAEAYQVVDAKIPGVGLVLDRASSVWLYETIAVARDYAAVVHVAAVGNHVVFWSRGNFGDHSDVLRREMYMKIITERMAGF</sequence>
<evidence type="ECO:0000313" key="1">
    <source>
        <dbReference type="EMBL" id="NMO15878.1"/>
    </source>
</evidence>
<comment type="caution">
    <text evidence="1">The sequence shown here is derived from an EMBL/GenBank/DDBJ whole genome shotgun (WGS) entry which is preliminary data.</text>
</comment>
<reference evidence="1 2" key="1">
    <citation type="submission" date="2020-04" db="EMBL/GenBank/DDBJ databases">
        <title>Draft genome of Pyxidicoccus fallax type strain.</title>
        <authorList>
            <person name="Whitworth D.E."/>
        </authorList>
    </citation>
    <scope>NUCLEOTIDE SEQUENCE [LARGE SCALE GENOMIC DNA]</scope>
    <source>
        <strain evidence="1 2">DSM 14698</strain>
    </source>
</reference>
<gene>
    <name evidence="1" type="ORF">HG543_13605</name>
</gene>
<keyword evidence="2" id="KW-1185">Reference proteome</keyword>
<dbReference type="EMBL" id="JABBJJ010000050">
    <property type="protein sequence ID" value="NMO15878.1"/>
    <property type="molecule type" value="Genomic_DNA"/>
</dbReference>
<dbReference type="AlphaFoldDB" id="A0A848LHF1"/>
<dbReference type="Proteomes" id="UP000518300">
    <property type="component" value="Unassembled WGS sequence"/>
</dbReference>
<dbReference type="Pfam" id="PF26137">
    <property type="entry name" value="Toxin_SdpC"/>
    <property type="match status" value="2"/>
</dbReference>
<dbReference type="RefSeq" id="WP_169345167.1">
    <property type="nucleotide sequence ID" value="NZ_JABBJJ010000050.1"/>
</dbReference>
<name>A0A848LHF1_9BACT</name>
<evidence type="ECO:0000313" key="2">
    <source>
        <dbReference type="Proteomes" id="UP000518300"/>
    </source>
</evidence>
<organism evidence="1 2">
    <name type="scientific">Pyxidicoccus fallax</name>
    <dbReference type="NCBI Taxonomy" id="394095"/>
    <lineage>
        <taxon>Bacteria</taxon>
        <taxon>Pseudomonadati</taxon>
        <taxon>Myxococcota</taxon>
        <taxon>Myxococcia</taxon>
        <taxon>Myxococcales</taxon>
        <taxon>Cystobacterineae</taxon>
        <taxon>Myxococcaceae</taxon>
        <taxon>Pyxidicoccus</taxon>
    </lineage>
</organism>
<protein>
    <submittedName>
        <fullName evidence="1">Uncharacterized protein</fullName>
    </submittedName>
</protein>